<accession>A0ABQ6CMH9</accession>
<comment type="caution">
    <text evidence="3">The sequence shown here is derived from an EMBL/GenBank/DDBJ whole genome shotgun (WGS) entry which is preliminary data.</text>
</comment>
<evidence type="ECO:0000256" key="2">
    <source>
        <dbReference type="SAM" id="Phobius"/>
    </source>
</evidence>
<protein>
    <recommendedName>
        <fullName evidence="5">PH domain-containing protein</fullName>
    </recommendedName>
</protein>
<dbReference type="Proteomes" id="UP001156882">
    <property type="component" value="Unassembled WGS sequence"/>
</dbReference>
<dbReference type="RefSeq" id="WP_284314110.1">
    <property type="nucleotide sequence ID" value="NZ_BSPC01000040.1"/>
</dbReference>
<keyword evidence="2" id="KW-0472">Membrane</keyword>
<feature type="region of interest" description="Disordered" evidence="1">
    <location>
        <begin position="173"/>
        <end position="200"/>
    </location>
</feature>
<evidence type="ECO:0000313" key="4">
    <source>
        <dbReference type="Proteomes" id="UP001156882"/>
    </source>
</evidence>
<reference evidence="4" key="1">
    <citation type="journal article" date="2019" name="Int. J. Syst. Evol. Microbiol.">
        <title>The Global Catalogue of Microorganisms (GCM) 10K type strain sequencing project: providing services to taxonomists for standard genome sequencing and annotation.</title>
        <authorList>
            <consortium name="The Broad Institute Genomics Platform"/>
            <consortium name="The Broad Institute Genome Sequencing Center for Infectious Disease"/>
            <person name="Wu L."/>
            <person name="Ma J."/>
        </authorList>
    </citation>
    <scope>NUCLEOTIDE SEQUENCE [LARGE SCALE GENOMIC DNA]</scope>
    <source>
        <strain evidence="4">NBRC 101365</strain>
    </source>
</reference>
<evidence type="ECO:0008006" key="5">
    <source>
        <dbReference type="Google" id="ProtNLM"/>
    </source>
</evidence>
<name>A0ABQ6CMH9_9HYPH</name>
<proteinExistence type="predicted"/>
<keyword evidence="4" id="KW-1185">Reference proteome</keyword>
<feature type="transmembrane region" description="Helical" evidence="2">
    <location>
        <begin position="39"/>
        <end position="57"/>
    </location>
</feature>
<keyword evidence="2" id="KW-1133">Transmembrane helix</keyword>
<evidence type="ECO:0000256" key="1">
    <source>
        <dbReference type="SAM" id="MobiDB-lite"/>
    </source>
</evidence>
<gene>
    <name evidence="3" type="ORF">GCM10007874_40620</name>
</gene>
<dbReference type="EMBL" id="BSPC01000040">
    <property type="protein sequence ID" value="GLS21045.1"/>
    <property type="molecule type" value="Genomic_DNA"/>
</dbReference>
<sequence>MAFVSPTAPPDGLTALDDDEQWLWRDSPKQGLIWRQQDWLYVPVHLICIWFGLRSAWNRPLASLPLLNLLLLAGLIALGIYLLAGRFVVDTYARRNTIYGLTSRRVLISSGLFSRDLRSLDLVSLPEMSLSLEKNRYGTITFGPGAANFWFGLDRVRFGNFSIDLLSLLSSGKNSNDKNEPGQPTYTPNDNEPAPPESPQFEVIPNAEAVMQQIQAAKVALTQPTAPGVAMAKVLPDWSRGP</sequence>
<organism evidence="3 4">
    <name type="scientific">Labrys miyagiensis</name>
    <dbReference type="NCBI Taxonomy" id="346912"/>
    <lineage>
        <taxon>Bacteria</taxon>
        <taxon>Pseudomonadati</taxon>
        <taxon>Pseudomonadota</taxon>
        <taxon>Alphaproteobacteria</taxon>
        <taxon>Hyphomicrobiales</taxon>
        <taxon>Xanthobacteraceae</taxon>
        <taxon>Labrys</taxon>
    </lineage>
</organism>
<keyword evidence="2" id="KW-0812">Transmembrane</keyword>
<evidence type="ECO:0000313" key="3">
    <source>
        <dbReference type="EMBL" id="GLS21045.1"/>
    </source>
</evidence>
<feature type="transmembrane region" description="Helical" evidence="2">
    <location>
        <begin position="69"/>
        <end position="89"/>
    </location>
</feature>